<dbReference type="AlphaFoldDB" id="A0A5P3VK68"/>
<dbReference type="CDD" id="cd00065">
    <property type="entry name" value="FYVE_like_SF"/>
    <property type="match status" value="1"/>
</dbReference>
<evidence type="ECO:0000256" key="4">
    <source>
        <dbReference type="RuleBase" id="RU003476"/>
    </source>
</evidence>
<sequence>MMRLDTASHPIRSTENDRETRRWRVFCFDRAATGIHRGQTPWASWVRHATERAALPRRPAPAPSARVIHFRHSSRTPLMKFCSNCGHAVVLRVPDGDNRPRSVCDSCGTIHYVNPRNVVGTIPVWEDKILICKRAIEPRYGFWTLPAGFMEIGETTAQAASRETLEEAGARVQVGELFSILNVPHVHQVHLFYLATLDDLDVAPGEESLEVKLVEEADVPWDELAFPTVIHTLRCFFADRAAGRLQDGSFRLHSLDIDKPMRPLTSRATVTP</sequence>
<dbReference type="InterPro" id="IPR029401">
    <property type="entry name" value="Nudix_N"/>
</dbReference>
<dbReference type="SUPFAM" id="SSF55811">
    <property type="entry name" value="Nudix"/>
    <property type="match status" value="1"/>
</dbReference>
<evidence type="ECO:0000313" key="7">
    <source>
        <dbReference type="Proteomes" id="UP000325743"/>
    </source>
</evidence>
<keyword evidence="3" id="KW-0460">Magnesium</keyword>
<feature type="domain" description="Nudix hydrolase" evidence="5">
    <location>
        <begin position="114"/>
        <end position="237"/>
    </location>
</feature>
<dbReference type="PROSITE" id="PS51462">
    <property type="entry name" value="NUDIX"/>
    <property type="match status" value="1"/>
</dbReference>
<dbReference type="InterPro" id="IPR020084">
    <property type="entry name" value="NUDIX_hydrolase_CS"/>
</dbReference>
<dbReference type="EMBL" id="CP032519">
    <property type="protein sequence ID" value="QEZ46345.1"/>
    <property type="molecule type" value="Genomic_DNA"/>
</dbReference>
<comment type="cofactor">
    <cofactor evidence="1">
        <name>Mg(2+)</name>
        <dbReference type="ChEBI" id="CHEBI:18420"/>
    </cofactor>
</comment>
<reference evidence="6 7" key="1">
    <citation type="submission" date="2018-09" db="EMBL/GenBank/DDBJ databases">
        <title>Complete genome sequence of Cupriavidus oxalaticus T2, a bacterium capable of phenol tolerance and degradation.</title>
        <authorList>
            <person name="Yan J."/>
        </authorList>
    </citation>
    <scope>NUCLEOTIDE SEQUENCE [LARGE SCALE GENOMIC DNA]</scope>
    <source>
        <strain evidence="6 7">T2</strain>
    </source>
</reference>
<dbReference type="Pfam" id="PF00293">
    <property type="entry name" value="NUDIX"/>
    <property type="match status" value="1"/>
</dbReference>
<evidence type="ECO:0000256" key="3">
    <source>
        <dbReference type="ARBA" id="ARBA00022842"/>
    </source>
</evidence>
<keyword evidence="2 4" id="KW-0378">Hydrolase</keyword>
<dbReference type="InterPro" id="IPR000086">
    <property type="entry name" value="NUDIX_hydrolase_dom"/>
</dbReference>
<dbReference type="PANTHER" id="PTHR43222:SF2">
    <property type="entry name" value="NUDIX HYDROLASE 23, CHLOROPLASTIC"/>
    <property type="match status" value="1"/>
</dbReference>
<dbReference type="Proteomes" id="UP000325743">
    <property type="component" value="Chromosome 2"/>
</dbReference>
<dbReference type="Pfam" id="PF14803">
    <property type="entry name" value="Zn_ribbon_Nudix"/>
    <property type="match status" value="1"/>
</dbReference>
<evidence type="ECO:0000256" key="1">
    <source>
        <dbReference type="ARBA" id="ARBA00001946"/>
    </source>
</evidence>
<evidence type="ECO:0000313" key="6">
    <source>
        <dbReference type="EMBL" id="QEZ46345.1"/>
    </source>
</evidence>
<protein>
    <submittedName>
        <fullName evidence="6">NUDIX domain-containing protein</fullName>
    </submittedName>
</protein>
<dbReference type="InterPro" id="IPR020476">
    <property type="entry name" value="Nudix_hydrolase"/>
</dbReference>
<dbReference type="PROSITE" id="PS00893">
    <property type="entry name" value="NUDIX_BOX"/>
    <property type="match status" value="1"/>
</dbReference>
<evidence type="ECO:0000256" key="2">
    <source>
        <dbReference type="ARBA" id="ARBA00022801"/>
    </source>
</evidence>
<dbReference type="Gene3D" id="2.20.70.10">
    <property type="match status" value="1"/>
</dbReference>
<accession>A0A5P3VK68</accession>
<dbReference type="InterPro" id="IPR015797">
    <property type="entry name" value="NUDIX_hydrolase-like_dom_sf"/>
</dbReference>
<dbReference type="CDD" id="cd04511">
    <property type="entry name" value="NUDIX_Hydrolase"/>
    <property type="match status" value="1"/>
</dbReference>
<proteinExistence type="inferred from homology"/>
<organism evidence="6 7">
    <name type="scientific">Cupriavidus oxalaticus</name>
    <dbReference type="NCBI Taxonomy" id="96344"/>
    <lineage>
        <taxon>Bacteria</taxon>
        <taxon>Pseudomonadati</taxon>
        <taxon>Pseudomonadota</taxon>
        <taxon>Betaproteobacteria</taxon>
        <taxon>Burkholderiales</taxon>
        <taxon>Burkholderiaceae</taxon>
        <taxon>Cupriavidus</taxon>
    </lineage>
</organism>
<gene>
    <name evidence="6" type="ORF">D2917_18960</name>
</gene>
<name>A0A5P3VK68_9BURK</name>
<dbReference type="GO" id="GO:0016787">
    <property type="term" value="F:hydrolase activity"/>
    <property type="evidence" value="ECO:0007669"/>
    <property type="project" value="UniProtKB-KW"/>
</dbReference>
<evidence type="ECO:0000259" key="5">
    <source>
        <dbReference type="PROSITE" id="PS51462"/>
    </source>
</evidence>
<dbReference type="PRINTS" id="PR00502">
    <property type="entry name" value="NUDIXFAMILY"/>
</dbReference>
<comment type="similarity">
    <text evidence="4">Belongs to the Nudix hydrolase family.</text>
</comment>
<dbReference type="Gene3D" id="3.90.79.10">
    <property type="entry name" value="Nucleoside Triphosphate Pyrophosphohydrolase"/>
    <property type="match status" value="1"/>
</dbReference>
<dbReference type="PANTHER" id="PTHR43222">
    <property type="entry name" value="NUDIX HYDROLASE 23"/>
    <property type="match status" value="1"/>
</dbReference>